<evidence type="ECO:0000256" key="1">
    <source>
        <dbReference type="SAM" id="MobiDB-lite"/>
    </source>
</evidence>
<feature type="compositionally biased region" description="Basic residues" evidence="1">
    <location>
        <begin position="558"/>
        <end position="569"/>
    </location>
</feature>
<dbReference type="Proteomes" id="UP000078512">
    <property type="component" value="Unassembled WGS sequence"/>
</dbReference>
<feature type="compositionally biased region" description="Basic and acidic residues" evidence="1">
    <location>
        <begin position="496"/>
        <end position="505"/>
    </location>
</feature>
<dbReference type="STRING" id="1314771.A0A197KG23"/>
<feature type="compositionally biased region" description="Basic and acidic residues" evidence="1">
    <location>
        <begin position="219"/>
        <end position="228"/>
    </location>
</feature>
<feature type="compositionally biased region" description="Basic and acidic residues" evidence="1">
    <location>
        <begin position="702"/>
        <end position="717"/>
    </location>
</feature>
<feature type="compositionally biased region" description="Acidic residues" evidence="1">
    <location>
        <begin position="279"/>
        <end position="288"/>
    </location>
</feature>
<feature type="region of interest" description="Disordered" evidence="1">
    <location>
        <begin position="113"/>
        <end position="137"/>
    </location>
</feature>
<feature type="region of interest" description="Disordered" evidence="1">
    <location>
        <begin position="662"/>
        <end position="791"/>
    </location>
</feature>
<feature type="compositionally biased region" description="Polar residues" evidence="1">
    <location>
        <begin position="113"/>
        <end position="123"/>
    </location>
</feature>
<feature type="region of interest" description="Disordered" evidence="1">
    <location>
        <begin position="271"/>
        <end position="453"/>
    </location>
</feature>
<feature type="compositionally biased region" description="Basic residues" evidence="1">
    <location>
        <begin position="673"/>
        <end position="685"/>
    </location>
</feature>
<feature type="compositionally biased region" description="Polar residues" evidence="1">
    <location>
        <begin position="507"/>
        <end position="517"/>
    </location>
</feature>
<dbReference type="EMBL" id="KV442012">
    <property type="protein sequence ID" value="OAQ36103.1"/>
    <property type="molecule type" value="Genomic_DNA"/>
</dbReference>
<feature type="compositionally biased region" description="Basic and acidic residues" evidence="1">
    <location>
        <begin position="548"/>
        <end position="557"/>
    </location>
</feature>
<evidence type="ECO:0000313" key="2">
    <source>
        <dbReference type="EMBL" id="OAQ36103.1"/>
    </source>
</evidence>
<accession>A0A197KG23</accession>
<feature type="compositionally biased region" description="Acidic residues" evidence="1">
    <location>
        <begin position="297"/>
        <end position="311"/>
    </location>
</feature>
<proteinExistence type="predicted"/>
<feature type="region of interest" description="Disordered" evidence="1">
    <location>
        <begin position="205"/>
        <end position="228"/>
    </location>
</feature>
<feature type="compositionally biased region" description="Low complexity" evidence="1">
    <location>
        <begin position="742"/>
        <end position="766"/>
    </location>
</feature>
<feature type="compositionally biased region" description="Basic and acidic residues" evidence="1">
    <location>
        <begin position="424"/>
        <end position="435"/>
    </location>
</feature>
<feature type="compositionally biased region" description="Basic and acidic residues" evidence="1">
    <location>
        <begin position="376"/>
        <end position="411"/>
    </location>
</feature>
<name>A0A197KG23_9FUNG</name>
<organism evidence="2 3">
    <name type="scientific">Linnemannia elongata AG-77</name>
    <dbReference type="NCBI Taxonomy" id="1314771"/>
    <lineage>
        <taxon>Eukaryota</taxon>
        <taxon>Fungi</taxon>
        <taxon>Fungi incertae sedis</taxon>
        <taxon>Mucoromycota</taxon>
        <taxon>Mortierellomycotina</taxon>
        <taxon>Mortierellomycetes</taxon>
        <taxon>Mortierellales</taxon>
        <taxon>Mortierellaceae</taxon>
        <taxon>Linnemannia</taxon>
    </lineage>
</organism>
<dbReference type="OrthoDB" id="2450106at2759"/>
<protein>
    <submittedName>
        <fullName evidence="2">Uncharacterized protein</fullName>
    </submittedName>
</protein>
<gene>
    <name evidence="2" type="ORF">K457DRAFT_890954</name>
</gene>
<keyword evidence="3" id="KW-1185">Reference proteome</keyword>
<feature type="compositionally biased region" description="Acidic residues" evidence="1">
    <location>
        <begin position="364"/>
        <end position="375"/>
    </location>
</feature>
<reference evidence="2 3" key="1">
    <citation type="submission" date="2016-05" db="EMBL/GenBank/DDBJ databases">
        <title>Genome sequencing reveals origins of a unique bacterial endosymbiosis in the earliest lineages of terrestrial Fungi.</title>
        <authorList>
            <consortium name="DOE Joint Genome Institute"/>
            <person name="Uehling J."/>
            <person name="Gryganskyi A."/>
            <person name="Hameed K."/>
            <person name="Tschaplinski T."/>
            <person name="Misztal P."/>
            <person name="Wu S."/>
            <person name="Desiro A."/>
            <person name="Vande Pol N."/>
            <person name="Du Z.-Y."/>
            <person name="Zienkiewicz A."/>
            <person name="Zienkiewicz K."/>
            <person name="Morin E."/>
            <person name="Tisserant E."/>
            <person name="Splivallo R."/>
            <person name="Hainaut M."/>
            <person name="Henrissat B."/>
            <person name="Ohm R."/>
            <person name="Kuo A."/>
            <person name="Yan J."/>
            <person name="Lipzen A."/>
            <person name="Nolan M."/>
            <person name="Labutti K."/>
            <person name="Barry K."/>
            <person name="Goldstein A."/>
            <person name="Labbe J."/>
            <person name="Schadt C."/>
            <person name="Tuskan G."/>
            <person name="Grigoriev I."/>
            <person name="Martin F."/>
            <person name="Vilgalys R."/>
            <person name="Bonito G."/>
        </authorList>
    </citation>
    <scope>NUCLEOTIDE SEQUENCE [LARGE SCALE GENOMIC DNA]</scope>
    <source>
        <strain evidence="2 3">AG-77</strain>
    </source>
</reference>
<sequence>MVHQRQYQQPTNGGAGSKAPLLVLGAAALMIQGLLVLPTSANKAETTINISSSYSNNNDASVLATSGNSKVSFDLGVHHNLQTIASLSTGGAGPASAGPQLWGTTFTAGMVSNSNNATTPANFQQGQEQEQDRQQKDALEGVSSALYRKIRLEEPSDAPATAVDSTAPMAASVKDVRVVGEVEDIQSGETEPEVDEDLEKEVASTEKESVSLNTDTDTIDAKTKDDSKDVAAVTVVEEESLSIILNPVALSTLSTVVNDNKKSKKITATEVEDGKTADVYDDDEDFQNDNDKTTAADETESETETETEAEADAGTPRVGDQVVLDKDGNLVKDITLESEAKKKSTDASSTTASKESKPSKPMADEEEEEEEEEEEKKEGSGDKEDHKGKKDEEDNAKDDKEAEEVKKDETRTVVSNDGKKKGHREQAFARLREQLVKQQQQQQQLSTGETDTTALAAGLDQTAVASTPVVEDGTTTLARAADFVPPEDMRAVMNAKAEKDKKENNKTQSPLTPQQIADTEHQGANAFFEQRLNKQKEDKKAKAVKKKQQQDKKDTKKVVNKKGGKKQRSQHQSEKRALFATAPEMTEKERVHAALENIFGKDGAAKIETEADDSTDVEITAQGLGKGVFATAGADADVDAAADAAADSEDTKIIDFDQDLDDEPIGILGAGKKDRRKKKHHHKHHAEAAIEGDATTVFTTGDDAKDKNAKDAKDTKDNTLTPPADSPMAKPSAGGPPERTVPGPSAGQPQPQQHQPQQPASGAASPASPPVGAPPAGAKGGPVTPSKGEAGTAGFGTVPMFGPAQLDLGNSAASLIASKSSITLALVFGVAWMVL</sequence>
<feature type="compositionally biased region" description="Basic and acidic residues" evidence="1">
    <location>
        <begin position="531"/>
        <end position="541"/>
    </location>
</feature>
<dbReference type="AlphaFoldDB" id="A0A197KG23"/>
<feature type="compositionally biased region" description="Basic and acidic residues" evidence="1">
    <location>
        <begin position="323"/>
        <end position="345"/>
    </location>
</feature>
<feature type="region of interest" description="Disordered" evidence="1">
    <location>
        <begin position="478"/>
        <end position="585"/>
    </location>
</feature>
<evidence type="ECO:0000313" key="3">
    <source>
        <dbReference type="Proteomes" id="UP000078512"/>
    </source>
</evidence>